<name>A0A941IWY4_9BACT</name>
<accession>A0A941IWY4</accession>
<proteinExistence type="predicted"/>
<dbReference type="RefSeq" id="WP_212188910.1">
    <property type="nucleotide sequence ID" value="NZ_JAGTAR010000006.1"/>
</dbReference>
<dbReference type="AlphaFoldDB" id="A0A941IWY4"/>
<gene>
    <name evidence="2" type="ORF">KDU71_05470</name>
</gene>
<keyword evidence="1" id="KW-1133">Transmembrane helix</keyword>
<evidence type="ECO:0000313" key="2">
    <source>
        <dbReference type="EMBL" id="MBR8535003.1"/>
    </source>
</evidence>
<keyword evidence="3" id="KW-1185">Reference proteome</keyword>
<feature type="transmembrane region" description="Helical" evidence="1">
    <location>
        <begin position="5"/>
        <end position="23"/>
    </location>
</feature>
<reference evidence="2" key="1">
    <citation type="journal article" date="2018" name="Int. J. Syst. Evol. Microbiol.">
        <title>Carboxylicivirga sediminis sp. nov., isolated from coastal sediment.</title>
        <authorList>
            <person name="Wang F.Q."/>
            <person name="Ren L.H."/>
            <person name="Zou R.J."/>
            <person name="Sun Y.Z."/>
            <person name="Liu X.J."/>
            <person name="Jiang F."/>
            <person name="Liu L.J."/>
        </authorList>
    </citation>
    <scope>NUCLEOTIDE SEQUENCE</scope>
    <source>
        <strain evidence="2">JR1</strain>
    </source>
</reference>
<sequence length="59" mass="6391">MKQKLAVIAILMIIAGFGMIHSTKGTMEIVSLLLIGTGAAYLLFLLLVNKKNNNLSDED</sequence>
<feature type="transmembrane region" description="Helical" evidence="1">
    <location>
        <begin position="29"/>
        <end position="48"/>
    </location>
</feature>
<evidence type="ECO:0000256" key="1">
    <source>
        <dbReference type="SAM" id="Phobius"/>
    </source>
</evidence>
<organism evidence="2 3">
    <name type="scientific">Carboxylicivirga sediminis</name>
    <dbReference type="NCBI Taxonomy" id="2006564"/>
    <lineage>
        <taxon>Bacteria</taxon>
        <taxon>Pseudomonadati</taxon>
        <taxon>Bacteroidota</taxon>
        <taxon>Bacteroidia</taxon>
        <taxon>Marinilabiliales</taxon>
        <taxon>Marinilabiliaceae</taxon>
        <taxon>Carboxylicivirga</taxon>
    </lineage>
</organism>
<dbReference type="EMBL" id="JAGTAR010000006">
    <property type="protein sequence ID" value="MBR8535003.1"/>
    <property type="molecule type" value="Genomic_DNA"/>
</dbReference>
<evidence type="ECO:0000313" key="3">
    <source>
        <dbReference type="Proteomes" id="UP000679220"/>
    </source>
</evidence>
<keyword evidence="1" id="KW-0812">Transmembrane</keyword>
<protein>
    <submittedName>
        <fullName evidence="2">Uncharacterized protein</fullName>
    </submittedName>
</protein>
<keyword evidence="1" id="KW-0472">Membrane</keyword>
<reference evidence="2" key="2">
    <citation type="submission" date="2021-04" db="EMBL/GenBank/DDBJ databases">
        <authorList>
            <person name="Zhang T."/>
            <person name="Zhang Y."/>
            <person name="Lu D."/>
            <person name="Zuo D."/>
            <person name="Du Z."/>
        </authorList>
    </citation>
    <scope>NUCLEOTIDE SEQUENCE</scope>
    <source>
        <strain evidence="2">JR1</strain>
    </source>
</reference>
<dbReference type="Proteomes" id="UP000679220">
    <property type="component" value="Unassembled WGS sequence"/>
</dbReference>
<comment type="caution">
    <text evidence="2">The sequence shown here is derived from an EMBL/GenBank/DDBJ whole genome shotgun (WGS) entry which is preliminary data.</text>
</comment>